<accession>A0A3B1B8A5</accession>
<dbReference type="Pfam" id="PF11731">
    <property type="entry name" value="Cdd1"/>
    <property type="match status" value="1"/>
</dbReference>
<dbReference type="InterPro" id="IPR021725">
    <property type="entry name" value="Cdd1"/>
</dbReference>
<reference evidence="1" key="1">
    <citation type="submission" date="2018-06" db="EMBL/GenBank/DDBJ databases">
        <authorList>
            <person name="Zhirakovskaya E."/>
        </authorList>
    </citation>
    <scope>NUCLEOTIDE SEQUENCE</scope>
</reference>
<gene>
    <name evidence="1" type="ORF">MNBD_GAMMA20-978</name>
</gene>
<evidence type="ECO:0000313" key="1">
    <source>
        <dbReference type="EMBL" id="VAX02545.1"/>
    </source>
</evidence>
<dbReference type="EMBL" id="UOFU01000276">
    <property type="protein sequence ID" value="VAX02545.1"/>
    <property type="molecule type" value="Genomic_DNA"/>
</dbReference>
<organism evidence="1">
    <name type="scientific">hydrothermal vent metagenome</name>
    <dbReference type="NCBI Taxonomy" id="652676"/>
    <lineage>
        <taxon>unclassified sequences</taxon>
        <taxon>metagenomes</taxon>
        <taxon>ecological metagenomes</taxon>
    </lineage>
</organism>
<evidence type="ECO:0008006" key="2">
    <source>
        <dbReference type="Google" id="ProtNLM"/>
    </source>
</evidence>
<name>A0A3B1B8A5_9ZZZZ</name>
<dbReference type="AlphaFoldDB" id="A0A3B1B8A5"/>
<sequence>MTDSALKDLQRIPGVGPSMAADLLGLGIHSVAALRGQDPERLYQCLCQQADRPVDRCVLYVFRCAVYFAENTVHDPEQLKWWHWKDRP</sequence>
<dbReference type="Gene3D" id="1.10.150.20">
    <property type="entry name" value="5' to 3' exonuclease, C-terminal subdomain"/>
    <property type="match status" value="1"/>
</dbReference>
<proteinExistence type="predicted"/>
<protein>
    <recommendedName>
        <fullName evidence="2">Pathogenicity locus</fullName>
    </recommendedName>
</protein>